<evidence type="ECO:0000313" key="2">
    <source>
        <dbReference type="Proteomes" id="UP001430990"/>
    </source>
</evidence>
<accession>A0ABY3QYX6</accession>
<dbReference type="RefSeq" id="WP_231145083.1">
    <property type="nucleotide sequence ID" value="NZ_CP088100.1"/>
</dbReference>
<protein>
    <submittedName>
        <fullName evidence="1">Uncharacterized protein</fullName>
    </submittedName>
</protein>
<sequence>MTVPRLRALQAQWLEAPPVGDLVAGYLQYKPPAPKIEAAADPNDPSGIGSLIMQFPSGFVSAER</sequence>
<dbReference type="EMBL" id="CP088100">
    <property type="protein sequence ID" value="UFW91057.1"/>
    <property type="molecule type" value="Genomic_DNA"/>
</dbReference>
<name>A0ABY3QYX6_9BRAD</name>
<keyword evidence="2" id="KW-1185">Reference proteome</keyword>
<evidence type="ECO:0000313" key="1">
    <source>
        <dbReference type="EMBL" id="UFW91057.1"/>
    </source>
</evidence>
<organism evidence="1 2">
    <name type="scientific">Bradyrhizobium barranii</name>
    <dbReference type="NCBI Taxonomy" id="2992140"/>
    <lineage>
        <taxon>Bacteria</taxon>
        <taxon>Pseudomonadati</taxon>
        <taxon>Pseudomonadota</taxon>
        <taxon>Alphaproteobacteria</taxon>
        <taxon>Hyphomicrobiales</taxon>
        <taxon>Nitrobacteraceae</taxon>
        <taxon>Bradyrhizobium</taxon>
    </lineage>
</organism>
<proteinExistence type="predicted"/>
<dbReference type="Proteomes" id="UP001430990">
    <property type="component" value="Chromosome"/>
</dbReference>
<gene>
    <name evidence="1" type="ORF">BjapCC829_21965</name>
</gene>
<reference evidence="1" key="1">
    <citation type="submission" date="2021-11" db="EMBL/GenBank/DDBJ databases">
        <title>Australian commercial rhizobial inoculants.</title>
        <authorList>
            <person name="Kohlmeier M.G."/>
            <person name="O'Hara G.W."/>
            <person name="Colombi E."/>
            <person name="Ramsay J.P."/>
            <person name="Terpolilli J."/>
        </authorList>
    </citation>
    <scope>NUCLEOTIDE SEQUENCE</scope>
    <source>
        <strain evidence="1">CC829</strain>
    </source>
</reference>